<sequence>MKKLILLTAILASLYSAALAQEENPVKKLLQEQTEAWNKGNLEAFMETYWQNDSLLFVSKNGVTRGWTNTLENYKKSYPDVDAMGKLSFDLIEIKALSPQSYFVVGKWMLEKSVGEFSGYYTLLIRKIKGEWKIVADHSS</sequence>
<proteinExistence type="predicted"/>
<accession>A0A9X2XQ17</accession>
<reference evidence="3" key="1">
    <citation type="submission" date="2022-09" db="EMBL/GenBank/DDBJ databases">
        <authorList>
            <person name="Yuan C."/>
            <person name="Ke Z."/>
        </authorList>
    </citation>
    <scope>NUCLEOTIDE SEQUENCE</scope>
    <source>
        <strain evidence="3">LB-8</strain>
    </source>
</reference>
<evidence type="ECO:0000313" key="3">
    <source>
        <dbReference type="EMBL" id="MCU7552389.1"/>
    </source>
</evidence>
<keyword evidence="4" id="KW-1185">Reference proteome</keyword>
<dbReference type="InterPro" id="IPR027843">
    <property type="entry name" value="DUF4440"/>
</dbReference>
<dbReference type="Pfam" id="PF14534">
    <property type="entry name" value="DUF4440"/>
    <property type="match status" value="1"/>
</dbReference>
<reference evidence="3" key="2">
    <citation type="submission" date="2023-04" db="EMBL/GenBank/DDBJ databases">
        <title>Paracnuella aquatica gen. nov., sp. nov., a member of the family Chitinophagaceae isolated from a hot spring.</title>
        <authorList>
            <person name="Wang C."/>
        </authorList>
    </citation>
    <scope>NUCLEOTIDE SEQUENCE</scope>
    <source>
        <strain evidence="3">LB-8</strain>
    </source>
</reference>
<protein>
    <submittedName>
        <fullName evidence="3">DUF4440 domain-containing protein</fullName>
    </submittedName>
</protein>
<dbReference type="AlphaFoldDB" id="A0A9X2XQ17"/>
<dbReference type="Gene3D" id="3.10.450.50">
    <property type="match status" value="1"/>
</dbReference>
<feature type="chain" id="PRO_5040754157" evidence="1">
    <location>
        <begin position="21"/>
        <end position="140"/>
    </location>
</feature>
<dbReference type="RefSeq" id="WP_279299826.1">
    <property type="nucleotide sequence ID" value="NZ_JAOTIF010000033.1"/>
</dbReference>
<gene>
    <name evidence="3" type="ORF">OCK74_24935</name>
</gene>
<name>A0A9X2XQ17_9BACT</name>
<evidence type="ECO:0000259" key="2">
    <source>
        <dbReference type="Pfam" id="PF14534"/>
    </source>
</evidence>
<comment type="caution">
    <text evidence="3">The sequence shown here is derived from an EMBL/GenBank/DDBJ whole genome shotgun (WGS) entry which is preliminary data.</text>
</comment>
<organism evidence="3 4">
    <name type="scientific">Paraflavisolibacter caeni</name>
    <dbReference type="NCBI Taxonomy" id="2982496"/>
    <lineage>
        <taxon>Bacteria</taxon>
        <taxon>Pseudomonadati</taxon>
        <taxon>Bacteroidota</taxon>
        <taxon>Chitinophagia</taxon>
        <taxon>Chitinophagales</taxon>
        <taxon>Chitinophagaceae</taxon>
        <taxon>Paraflavisolibacter</taxon>
    </lineage>
</organism>
<keyword evidence="1" id="KW-0732">Signal</keyword>
<dbReference type="InterPro" id="IPR032710">
    <property type="entry name" value="NTF2-like_dom_sf"/>
</dbReference>
<dbReference type="Proteomes" id="UP001155483">
    <property type="component" value="Unassembled WGS sequence"/>
</dbReference>
<feature type="domain" description="DUF4440" evidence="2">
    <location>
        <begin position="26"/>
        <end position="134"/>
    </location>
</feature>
<dbReference type="SUPFAM" id="SSF54427">
    <property type="entry name" value="NTF2-like"/>
    <property type="match status" value="1"/>
</dbReference>
<dbReference type="EMBL" id="JAOTIF010000033">
    <property type="protein sequence ID" value="MCU7552389.1"/>
    <property type="molecule type" value="Genomic_DNA"/>
</dbReference>
<evidence type="ECO:0000313" key="4">
    <source>
        <dbReference type="Proteomes" id="UP001155483"/>
    </source>
</evidence>
<feature type="signal peptide" evidence="1">
    <location>
        <begin position="1"/>
        <end position="20"/>
    </location>
</feature>
<evidence type="ECO:0000256" key="1">
    <source>
        <dbReference type="SAM" id="SignalP"/>
    </source>
</evidence>